<feature type="region of interest" description="Disordered" evidence="1">
    <location>
        <begin position="228"/>
        <end position="260"/>
    </location>
</feature>
<reference evidence="2 3" key="1">
    <citation type="submission" date="2024-03" db="EMBL/GenBank/DDBJ databases">
        <title>Draft genome sequence of Pseudonocardia nematodicida JCM 31783.</title>
        <authorList>
            <person name="Butdee W."/>
            <person name="Duangmal K."/>
        </authorList>
    </citation>
    <scope>NUCLEOTIDE SEQUENCE [LARGE SCALE GENOMIC DNA]</scope>
    <source>
        <strain evidence="2 3">JCM 31783</strain>
    </source>
</reference>
<evidence type="ECO:0000313" key="3">
    <source>
        <dbReference type="Proteomes" id="UP001494902"/>
    </source>
</evidence>
<protein>
    <submittedName>
        <fullName evidence="2">Uncharacterized protein</fullName>
    </submittedName>
</protein>
<proteinExistence type="predicted"/>
<comment type="caution">
    <text evidence="2">The sequence shown here is derived from an EMBL/GenBank/DDBJ whole genome shotgun (WGS) entry which is preliminary data.</text>
</comment>
<evidence type="ECO:0000313" key="2">
    <source>
        <dbReference type="EMBL" id="MEQ3551667.1"/>
    </source>
</evidence>
<dbReference type="Proteomes" id="UP001494902">
    <property type="component" value="Unassembled WGS sequence"/>
</dbReference>
<sequence>MSEQADAISDLGRAGVLDALSWCGWAAYRGVMADFRPEAGHDQGWVGYSGHKLMLNMQDRVFSCEGFAVDESSPVLGADLVQAGISEFEYRSMPDLRPLTVGRDNLNLSPAWRLGQWRWLMSSAMFGRVEEFDWRQARPTKRRVAQEPFLEGPDLFTGSEDDPIVAAWRALRTSEDPHNLVVMHTVDITSGQFEGFLGRPRLSDRDDHGSWHWLVRLDDWDPRHLGRGYSAPRPTDAPAASTVNDAPVTLRKQPQQKKKP</sequence>
<gene>
    <name evidence="2" type="ORF">WIS52_14420</name>
</gene>
<name>A0ABV1KB08_9PSEU</name>
<organism evidence="2 3">
    <name type="scientific">Pseudonocardia nematodicida</name>
    <dbReference type="NCBI Taxonomy" id="1206997"/>
    <lineage>
        <taxon>Bacteria</taxon>
        <taxon>Bacillati</taxon>
        <taxon>Actinomycetota</taxon>
        <taxon>Actinomycetes</taxon>
        <taxon>Pseudonocardiales</taxon>
        <taxon>Pseudonocardiaceae</taxon>
        <taxon>Pseudonocardia</taxon>
    </lineage>
</organism>
<evidence type="ECO:0000256" key="1">
    <source>
        <dbReference type="SAM" id="MobiDB-lite"/>
    </source>
</evidence>
<dbReference type="EMBL" id="JBEDNQ010000005">
    <property type="protein sequence ID" value="MEQ3551667.1"/>
    <property type="molecule type" value="Genomic_DNA"/>
</dbReference>
<dbReference type="RefSeq" id="WP_349298739.1">
    <property type="nucleotide sequence ID" value="NZ_JBEDNQ010000005.1"/>
</dbReference>
<accession>A0ABV1KB08</accession>
<keyword evidence="3" id="KW-1185">Reference proteome</keyword>